<evidence type="ECO:0000256" key="1">
    <source>
        <dbReference type="SAM" id="Phobius"/>
    </source>
</evidence>
<dbReference type="PANTHER" id="PTHR37305:SF1">
    <property type="entry name" value="MEMBRANE PROTEIN"/>
    <property type="match status" value="1"/>
</dbReference>
<organism evidence="2 3">
    <name type="scientific">Sutcliffiella horikoshii</name>
    <dbReference type="NCBI Taxonomy" id="79883"/>
    <lineage>
        <taxon>Bacteria</taxon>
        <taxon>Bacillati</taxon>
        <taxon>Bacillota</taxon>
        <taxon>Bacilli</taxon>
        <taxon>Bacillales</taxon>
        <taxon>Bacillaceae</taxon>
        <taxon>Sutcliffiella</taxon>
    </lineage>
</organism>
<dbReference type="AlphaFoldDB" id="A0A5D4SKB4"/>
<keyword evidence="1" id="KW-1133">Transmembrane helix</keyword>
<feature type="transmembrane region" description="Helical" evidence="1">
    <location>
        <begin position="198"/>
        <end position="217"/>
    </location>
</feature>
<dbReference type="GO" id="GO:0005886">
    <property type="term" value="C:plasma membrane"/>
    <property type="evidence" value="ECO:0007669"/>
    <property type="project" value="UniProtKB-SubCell"/>
</dbReference>
<dbReference type="RefSeq" id="WP_148989833.1">
    <property type="nucleotide sequence ID" value="NZ_VTEV01000009.1"/>
</dbReference>
<dbReference type="PANTHER" id="PTHR37305">
    <property type="entry name" value="INTEGRAL MEMBRANE PROTEIN-RELATED"/>
    <property type="match status" value="1"/>
</dbReference>
<proteinExistence type="predicted"/>
<feature type="transmembrane region" description="Helical" evidence="1">
    <location>
        <begin position="246"/>
        <end position="266"/>
    </location>
</feature>
<keyword evidence="1" id="KW-0812">Transmembrane</keyword>
<keyword evidence="1" id="KW-0472">Membrane</keyword>
<dbReference type="Proteomes" id="UP000322524">
    <property type="component" value="Unassembled WGS sequence"/>
</dbReference>
<protein>
    <submittedName>
        <fullName evidence="2">ABC transporter permease</fullName>
    </submittedName>
</protein>
<name>A0A5D4SKB4_9BACI</name>
<feature type="transmembrane region" description="Helical" evidence="1">
    <location>
        <begin position="165"/>
        <end position="186"/>
    </location>
</feature>
<sequence>MNRRGEKKNVDFKRELKKNLKSLIIWSLIIGGMILMTMSIYPQFSQDQEAMNQMLNAYPDEFKKAFGMDRLDIGSLIGFYGMQIHLYTTLLGSIYAVMLASNIISKEENEKTIEFLLSKPISRKRIIAEKYLAVAANILIINAAIVVISLIGFQFTDDTIPFKTYSVFVMATLLIHLTFAAIALLLSAVMKKSRTITAVSLGIVFVSYLLSVTSGIAEELNMLKYISVFKYIDAAELIAENEIRPLYLLIMMGIILIATASTFLHYNKKDIAS</sequence>
<reference evidence="2 3" key="1">
    <citation type="submission" date="2019-08" db="EMBL/GenBank/DDBJ databases">
        <title>Bacillus genomes from the desert of Cuatro Cienegas, Coahuila.</title>
        <authorList>
            <person name="Olmedo-Alvarez G."/>
        </authorList>
    </citation>
    <scope>NUCLEOTIDE SEQUENCE [LARGE SCALE GENOMIC DNA]</scope>
    <source>
        <strain evidence="2 3">CH28_1T</strain>
    </source>
</reference>
<dbReference type="EMBL" id="VTEV01000009">
    <property type="protein sequence ID" value="TYS63663.1"/>
    <property type="molecule type" value="Genomic_DNA"/>
</dbReference>
<feature type="transmembrane region" description="Helical" evidence="1">
    <location>
        <begin position="84"/>
        <end position="104"/>
    </location>
</feature>
<evidence type="ECO:0000313" key="3">
    <source>
        <dbReference type="Proteomes" id="UP000322524"/>
    </source>
</evidence>
<comment type="caution">
    <text evidence="2">The sequence shown here is derived from an EMBL/GenBank/DDBJ whole genome shotgun (WGS) entry which is preliminary data.</text>
</comment>
<dbReference type="Pfam" id="PF12679">
    <property type="entry name" value="ABC2_membrane_2"/>
    <property type="match status" value="1"/>
</dbReference>
<dbReference type="GO" id="GO:0140359">
    <property type="term" value="F:ABC-type transporter activity"/>
    <property type="evidence" value="ECO:0007669"/>
    <property type="project" value="InterPro"/>
</dbReference>
<accession>A0A5D4SKB4</accession>
<evidence type="ECO:0000313" key="2">
    <source>
        <dbReference type="EMBL" id="TYS63663.1"/>
    </source>
</evidence>
<gene>
    <name evidence="2" type="ORF">FZC76_19445</name>
</gene>
<dbReference type="OrthoDB" id="9800309at2"/>
<feature type="transmembrane region" description="Helical" evidence="1">
    <location>
        <begin position="131"/>
        <end position="153"/>
    </location>
</feature>
<feature type="transmembrane region" description="Helical" evidence="1">
    <location>
        <begin position="20"/>
        <end position="41"/>
    </location>
</feature>